<dbReference type="CDD" id="cd20265">
    <property type="entry name" value="Complex1_LYR_ETFRF1_LYRM5"/>
    <property type="match status" value="1"/>
</dbReference>
<dbReference type="InterPro" id="IPR045296">
    <property type="entry name" value="Complex1_LYR_ETFRF1_LYRM5"/>
</dbReference>
<reference evidence="2 3" key="1">
    <citation type="journal article" date="2013" name="Fungal Biol.">
        <title>Analysis of microsatellite markers in the genome of the plant pathogen Ceratocystis fimbriata.</title>
        <authorList>
            <person name="Simpson M.C."/>
            <person name="Wilken P.M."/>
            <person name="Coetzee M.P."/>
            <person name="Wingfield M.J."/>
            <person name="Wingfield B.D."/>
        </authorList>
    </citation>
    <scope>NUCLEOTIDE SEQUENCE [LARGE SCALE GENOMIC DNA]</scope>
    <source>
        <strain evidence="2 3">CBS 114723</strain>
    </source>
</reference>
<proteinExistence type="inferred from homology"/>
<dbReference type="STRING" id="1035309.A0A2C5XDM7"/>
<dbReference type="GO" id="GO:0005739">
    <property type="term" value="C:mitochondrion"/>
    <property type="evidence" value="ECO:0007669"/>
    <property type="project" value="TreeGrafter"/>
</dbReference>
<dbReference type="InterPro" id="IPR052000">
    <property type="entry name" value="ETFRF1"/>
</dbReference>
<dbReference type="GO" id="GO:0022904">
    <property type="term" value="P:respiratory electron transport chain"/>
    <property type="evidence" value="ECO:0007669"/>
    <property type="project" value="TreeGrafter"/>
</dbReference>
<evidence type="ECO:0000313" key="2">
    <source>
        <dbReference type="EMBL" id="PHH54926.1"/>
    </source>
</evidence>
<name>A0A2C5XDM7_9PEZI</name>
<dbReference type="PANTHER" id="PTHR21024">
    <property type="entry name" value="GROWTH HORMONE-INDUCIBLE SOLUBLE PROTEIN-RELATED"/>
    <property type="match status" value="1"/>
</dbReference>
<protein>
    <submittedName>
        <fullName evidence="2">Electron transfer flavoprotein regulatory factor 1</fullName>
    </submittedName>
</protein>
<dbReference type="Pfam" id="PF13233">
    <property type="entry name" value="Complex1_LYR_2"/>
    <property type="match status" value="1"/>
</dbReference>
<sequence>MKGVNLELRWQVIQSYKELLFIGKEYPLGFAYFHKRLHKAYTANAHLQNEAEIRACLERAEFVKKEITTLYYLKKYRALRHTYEPFT</sequence>
<organism evidence="2 3">
    <name type="scientific">Ceratocystis fimbriata CBS 114723</name>
    <dbReference type="NCBI Taxonomy" id="1035309"/>
    <lineage>
        <taxon>Eukaryota</taxon>
        <taxon>Fungi</taxon>
        <taxon>Dikarya</taxon>
        <taxon>Ascomycota</taxon>
        <taxon>Pezizomycotina</taxon>
        <taxon>Sordariomycetes</taxon>
        <taxon>Hypocreomycetidae</taxon>
        <taxon>Microascales</taxon>
        <taxon>Ceratocystidaceae</taxon>
        <taxon>Ceratocystis</taxon>
    </lineage>
</organism>
<evidence type="ECO:0000313" key="3">
    <source>
        <dbReference type="Proteomes" id="UP000222788"/>
    </source>
</evidence>
<dbReference type="AlphaFoldDB" id="A0A2C5XDM7"/>
<gene>
    <name evidence="2" type="primary">etfrf1</name>
    <name evidence="2" type="ORF">CFIMG_001653RA</name>
</gene>
<dbReference type="Proteomes" id="UP000222788">
    <property type="component" value="Unassembled WGS sequence"/>
</dbReference>
<accession>A0A2C5XDM7</accession>
<dbReference type="OrthoDB" id="10258445at2759"/>
<comment type="caution">
    <text evidence="2">The sequence shown here is derived from an EMBL/GenBank/DDBJ whole genome shotgun (WGS) entry which is preliminary data.</text>
</comment>
<reference evidence="2 3" key="2">
    <citation type="journal article" date="2013" name="IMA Fungus">
        <title>IMA Genome-F 1: Ceratocystis fimbriata: Draft nuclear genome sequence for the plant pathogen, Ceratocystis fimbriata.</title>
        <authorList>
            <person name="Wilken P.M."/>
            <person name="Steenkamp E.T."/>
            <person name="Wingfield M.J."/>
            <person name="de Beer Z.W."/>
            <person name="Wingfield B.D."/>
        </authorList>
    </citation>
    <scope>NUCLEOTIDE SEQUENCE [LARGE SCALE GENOMIC DNA]</scope>
    <source>
        <strain evidence="2 3">CBS 114723</strain>
    </source>
</reference>
<keyword evidence="3" id="KW-1185">Reference proteome</keyword>
<dbReference type="GO" id="GO:0090324">
    <property type="term" value="P:negative regulation of oxidative phosphorylation"/>
    <property type="evidence" value="ECO:0007669"/>
    <property type="project" value="InterPro"/>
</dbReference>
<dbReference type="PANTHER" id="PTHR21024:SF0">
    <property type="entry name" value="ELECTRON TRANSFER FLAVOPROTEIN REGULATORY FACTOR 1"/>
    <property type="match status" value="1"/>
</dbReference>
<comment type="similarity">
    <text evidence="1">Belongs to the complex I LYR family.</text>
</comment>
<evidence type="ECO:0000256" key="1">
    <source>
        <dbReference type="ARBA" id="ARBA00009508"/>
    </source>
</evidence>
<dbReference type="EMBL" id="APWK03000017">
    <property type="protein sequence ID" value="PHH54926.1"/>
    <property type="molecule type" value="Genomic_DNA"/>
</dbReference>